<name>A0A0M3J146_ANISI</name>
<organism evidence="4">
    <name type="scientific">Anisakis simplex</name>
    <name type="common">Herring worm</name>
    <dbReference type="NCBI Taxonomy" id="6269"/>
    <lineage>
        <taxon>Eukaryota</taxon>
        <taxon>Metazoa</taxon>
        <taxon>Ecdysozoa</taxon>
        <taxon>Nematoda</taxon>
        <taxon>Chromadorea</taxon>
        <taxon>Rhabditida</taxon>
        <taxon>Spirurina</taxon>
        <taxon>Ascaridomorpha</taxon>
        <taxon>Ascaridoidea</taxon>
        <taxon>Anisakidae</taxon>
        <taxon>Anisakis</taxon>
        <taxon>Anisakis simplex complex</taxon>
    </lineage>
</organism>
<dbReference type="PANTHER" id="PTHR12069:SF0">
    <property type="entry name" value="DNA-DIRECTED RNA POLYMERASE III SUBUNIT RPC5"/>
    <property type="match status" value="1"/>
</dbReference>
<dbReference type="Proteomes" id="UP000267096">
    <property type="component" value="Unassembled WGS sequence"/>
</dbReference>
<dbReference type="AlphaFoldDB" id="A0A0M3J146"/>
<dbReference type="GO" id="GO:0005666">
    <property type="term" value="C:RNA polymerase III complex"/>
    <property type="evidence" value="ECO:0007669"/>
    <property type="project" value="TreeGrafter"/>
</dbReference>
<sequence>MLLNDVEMKEECEDIDEEDPVVSECMLQFDVVVCRTTPNGELYRIQYPTRKCDPYASKRAKAKFKKSVKMLEMKLMADTESGSFDRGKAEHLATVSTGGGRQPAGTSSSASKMLDEEVYTGQSFQNISPVHYAIGFFIDHVLHLCPMKGTFEMRRSINYINECGGKSSSGVVDSEADDMDSENEQGPGPAPLRVRFLKPETEKQKKRREESSLHRSKLIEKDPWIPLDIHSELESVSKQKRDALISPRDLNKSITTAPEPEDLIQEAIVGSKMAQLDLEKTEQLIPLRRIRYLSDEDQVHAVIIKGNKSNHIDSYSIILISYQALSRTIKRYSR</sequence>
<dbReference type="InterPro" id="IPR006886">
    <property type="entry name" value="RNA_pol_III_Rpc5"/>
</dbReference>
<dbReference type="OrthoDB" id="340681at2759"/>
<keyword evidence="3" id="KW-1185">Reference proteome</keyword>
<evidence type="ECO:0000256" key="1">
    <source>
        <dbReference type="SAM" id="MobiDB-lite"/>
    </source>
</evidence>
<accession>A0A0M3J146</accession>
<protein>
    <submittedName>
        <fullName evidence="4">Protein TSSC4</fullName>
    </submittedName>
</protein>
<gene>
    <name evidence="2" type="ORF">ASIM_LOCUS1129</name>
</gene>
<reference evidence="2 3" key="2">
    <citation type="submission" date="2018-11" db="EMBL/GenBank/DDBJ databases">
        <authorList>
            <consortium name="Pathogen Informatics"/>
        </authorList>
    </citation>
    <scope>NUCLEOTIDE SEQUENCE [LARGE SCALE GENOMIC DNA]</scope>
</reference>
<dbReference type="WBParaSite" id="ASIM_0000124101-mRNA-1">
    <property type="protein sequence ID" value="ASIM_0000124101-mRNA-1"/>
    <property type="gene ID" value="ASIM_0000124101"/>
</dbReference>
<dbReference type="EMBL" id="UYRR01001058">
    <property type="protein sequence ID" value="VDK18443.1"/>
    <property type="molecule type" value="Genomic_DNA"/>
</dbReference>
<feature type="region of interest" description="Disordered" evidence="1">
    <location>
        <begin position="167"/>
        <end position="214"/>
    </location>
</feature>
<evidence type="ECO:0000313" key="2">
    <source>
        <dbReference type="EMBL" id="VDK18443.1"/>
    </source>
</evidence>
<feature type="compositionally biased region" description="Basic and acidic residues" evidence="1">
    <location>
        <begin position="197"/>
        <end position="214"/>
    </location>
</feature>
<feature type="compositionally biased region" description="Acidic residues" evidence="1">
    <location>
        <begin position="174"/>
        <end position="183"/>
    </location>
</feature>
<dbReference type="GO" id="GO:0042797">
    <property type="term" value="P:tRNA transcription by RNA polymerase III"/>
    <property type="evidence" value="ECO:0007669"/>
    <property type="project" value="TreeGrafter"/>
</dbReference>
<proteinExistence type="predicted"/>
<reference evidence="4" key="1">
    <citation type="submission" date="2017-02" db="UniProtKB">
        <authorList>
            <consortium name="WormBaseParasite"/>
        </authorList>
    </citation>
    <scope>IDENTIFICATION</scope>
</reference>
<evidence type="ECO:0000313" key="3">
    <source>
        <dbReference type="Proteomes" id="UP000267096"/>
    </source>
</evidence>
<evidence type="ECO:0000313" key="4">
    <source>
        <dbReference type="WBParaSite" id="ASIM_0000124101-mRNA-1"/>
    </source>
</evidence>
<dbReference type="Pfam" id="PF04801">
    <property type="entry name" value="RPC5"/>
    <property type="match status" value="1"/>
</dbReference>
<dbReference type="PANTHER" id="PTHR12069">
    <property type="entry name" value="DNA-DIRECTED RNA POLYMERASES III 80 KDA POLYPEPTIDE RNA POLYMERASE III SUBUNIT 5"/>
    <property type="match status" value="1"/>
</dbReference>